<feature type="transmembrane region" description="Helical" evidence="1">
    <location>
        <begin position="6"/>
        <end position="27"/>
    </location>
</feature>
<keyword evidence="1" id="KW-0812">Transmembrane</keyword>
<evidence type="ECO:0000313" key="2">
    <source>
        <dbReference type="EMBL" id="QLH07179.1"/>
    </source>
</evidence>
<reference evidence="2 3" key="1">
    <citation type="submission" date="2018-02" db="EMBL/GenBank/DDBJ databases">
        <title>Complete genome of Nitrosopumilus ureaphilus PS0.</title>
        <authorList>
            <person name="Qin W."/>
            <person name="Zheng Y."/>
            <person name="Stahl D.A."/>
        </authorList>
    </citation>
    <scope>NUCLEOTIDE SEQUENCE [LARGE SCALE GENOMIC DNA]</scope>
    <source>
        <strain evidence="2 3">PS0</strain>
    </source>
</reference>
<proteinExistence type="predicted"/>
<keyword evidence="1" id="KW-0472">Membrane</keyword>
<evidence type="ECO:0000313" key="3">
    <source>
        <dbReference type="Proteomes" id="UP000509478"/>
    </source>
</evidence>
<keyword evidence="1" id="KW-1133">Transmembrane helix</keyword>
<sequence length="63" mass="7276">MIIYMVILYAIIGAVTTIGAILLRYYLAERKKTPRNDKFCYNCNQNFPNNYNLCPKCGMKFGS</sequence>
<dbReference type="EMBL" id="CP026995">
    <property type="protein sequence ID" value="QLH07179.1"/>
    <property type="molecule type" value="Genomic_DNA"/>
</dbReference>
<dbReference type="Proteomes" id="UP000509478">
    <property type="component" value="Chromosome"/>
</dbReference>
<gene>
    <name evidence="2" type="ORF">C5F50_08885</name>
</gene>
<organism evidence="2 3">
    <name type="scientific">Nitrosopumilus ureiphilus</name>
    <dbReference type="NCBI Taxonomy" id="1470067"/>
    <lineage>
        <taxon>Archaea</taxon>
        <taxon>Nitrososphaerota</taxon>
        <taxon>Nitrososphaeria</taxon>
        <taxon>Nitrosopumilales</taxon>
        <taxon>Nitrosopumilaceae</taxon>
        <taxon>Nitrosopumilus</taxon>
    </lineage>
</organism>
<dbReference type="KEGG" id="nue:C5F50_08885"/>
<dbReference type="AlphaFoldDB" id="A0A7D5R809"/>
<name>A0A7D5R809_9ARCH</name>
<protein>
    <recommendedName>
        <fullName evidence="4">Zinc ribbon domain-containing protein</fullName>
    </recommendedName>
</protein>
<evidence type="ECO:0000256" key="1">
    <source>
        <dbReference type="SAM" id="Phobius"/>
    </source>
</evidence>
<accession>A0A7D5R809</accession>
<keyword evidence="3" id="KW-1185">Reference proteome</keyword>
<evidence type="ECO:0008006" key="4">
    <source>
        <dbReference type="Google" id="ProtNLM"/>
    </source>
</evidence>